<feature type="transmembrane region" description="Helical" evidence="6">
    <location>
        <begin position="388"/>
        <end position="410"/>
    </location>
</feature>
<dbReference type="InterPro" id="IPR003838">
    <property type="entry name" value="ABC3_permease_C"/>
</dbReference>
<gene>
    <name evidence="8" type="ORF">GCM10010140_55470</name>
</gene>
<proteinExistence type="predicted"/>
<comment type="caution">
    <text evidence="8">The sequence shown here is derived from an EMBL/GenBank/DDBJ whole genome shotgun (WGS) entry which is preliminary data.</text>
</comment>
<evidence type="ECO:0000256" key="4">
    <source>
        <dbReference type="ARBA" id="ARBA00022989"/>
    </source>
</evidence>
<evidence type="ECO:0000256" key="1">
    <source>
        <dbReference type="ARBA" id="ARBA00004651"/>
    </source>
</evidence>
<evidence type="ECO:0000256" key="2">
    <source>
        <dbReference type="ARBA" id="ARBA00022475"/>
    </source>
</evidence>
<comment type="subcellular location">
    <subcellularLocation>
        <location evidence="1">Cell membrane</location>
        <topology evidence="1">Multi-pass membrane protein</topology>
    </subcellularLocation>
</comment>
<dbReference type="Pfam" id="PF02687">
    <property type="entry name" value="FtsX"/>
    <property type="match status" value="2"/>
</dbReference>
<dbReference type="InterPro" id="IPR038766">
    <property type="entry name" value="Membrane_comp_ABC_pdt"/>
</dbReference>
<evidence type="ECO:0000256" key="6">
    <source>
        <dbReference type="SAM" id="Phobius"/>
    </source>
</evidence>
<name>A0ABQ2R7N9_9ACTN</name>
<reference evidence="9" key="1">
    <citation type="journal article" date="2019" name="Int. J. Syst. Evol. Microbiol.">
        <title>The Global Catalogue of Microorganisms (GCM) 10K type strain sequencing project: providing services to taxonomists for standard genome sequencing and annotation.</title>
        <authorList>
            <consortium name="The Broad Institute Genomics Platform"/>
            <consortium name="The Broad Institute Genome Sequencing Center for Infectious Disease"/>
            <person name="Wu L."/>
            <person name="Ma J."/>
        </authorList>
    </citation>
    <scope>NUCLEOTIDE SEQUENCE [LARGE SCALE GENOMIC DNA]</scope>
    <source>
        <strain evidence="9">JCM 3115</strain>
    </source>
</reference>
<feature type="transmembrane region" description="Helical" evidence="6">
    <location>
        <begin position="247"/>
        <end position="273"/>
    </location>
</feature>
<feature type="domain" description="ABC3 transporter permease C-terminal" evidence="7">
    <location>
        <begin position="255"/>
        <end position="374"/>
    </location>
</feature>
<dbReference type="Proteomes" id="UP000611554">
    <property type="component" value="Unassembled WGS sequence"/>
</dbReference>
<dbReference type="PANTHER" id="PTHR30287">
    <property type="entry name" value="MEMBRANE COMPONENT OF PREDICTED ABC SUPERFAMILY METABOLITE UPTAKE TRANSPORTER"/>
    <property type="match status" value="1"/>
</dbReference>
<protein>
    <submittedName>
        <fullName evidence="8">Membrane protein</fullName>
    </submittedName>
</protein>
<feature type="transmembrane region" description="Helical" evidence="6">
    <location>
        <begin position="776"/>
        <end position="794"/>
    </location>
</feature>
<keyword evidence="4 6" id="KW-1133">Transmembrane helix</keyword>
<keyword evidence="9" id="KW-1185">Reference proteome</keyword>
<organism evidence="8 9">
    <name type="scientific">Streptosporangium pseudovulgare</name>
    <dbReference type="NCBI Taxonomy" id="35765"/>
    <lineage>
        <taxon>Bacteria</taxon>
        <taxon>Bacillati</taxon>
        <taxon>Actinomycetota</taxon>
        <taxon>Actinomycetes</taxon>
        <taxon>Streptosporangiales</taxon>
        <taxon>Streptosporangiaceae</taxon>
        <taxon>Streptosporangium</taxon>
    </lineage>
</organism>
<keyword evidence="3 6" id="KW-0812">Transmembrane</keyword>
<evidence type="ECO:0000313" key="9">
    <source>
        <dbReference type="Proteomes" id="UP000611554"/>
    </source>
</evidence>
<dbReference type="EMBL" id="BMQJ01000015">
    <property type="protein sequence ID" value="GGQ17990.1"/>
    <property type="molecule type" value="Genomic_DNA"/>
</dbReference>
<evidence type="ECO:0000256" key="3">
    <source>
        <dbReference type="ARBA" id="ARBA00022692"/>
    </source>
</evidence>
<feature type="transmembrane region" description="Helical" evidence="6">
    <location>
        <begin position="468"/>
        <end position="491"/>
    </location>
</feature>
<keyword evidence="5 6" id="KW-0472">Membrane</keyword>
<dbReference type="RefSeq" id="WP_189249387.1">
    <property type="nucleotide sequence ID" value="NZ_BMQJ01000015.1"/>
</dbReference>
<keyword evidence="2" id="KW-1003">Cell membrane</keyword>
<sequence>MIRLSLALAKVGGLFVVFAAVLGGMALVTGAGVLVDSAFRAQPPLRLAGADVVVSARQSIPRKEDLPVALPERARLPLSLVATVSGVPGVAHAVGDLSFPAAALSGTAGRTGDPATAGHGWSSLAMSGRITAGRAPRTPDEIAVSGGKVGQRLQVMAAGRSGTYRVTAVVDAPGVYFTDAVAVTLADRAGGAVDLVAVRAAAGVDPGALAQKVAGRLGAGPTGGYEVSTGRDRADAESPGAAASRGLLLILPGSIGGISLMVVGFVVGGGLALSVNRQRRDLALIRAAGATPRQVRRIVTVQAVAAALPAALPGAALGYLLAARFGDLLTGVGLLRADQSLAYGPLPAVAATLLLLGVVRVAAWAAALRISRMPVIAGLPEPRTPSKVRTNAGLLIMLASLVLATLPLFVRTESAAVGPATSAILAVIGLALAGPWLIQQLTGALARSRLMARAPGPIWLAVNNSHGYALRTAGAVAALGMTLTLGLSVALTQTTIATAQSAQAAEGMRGLVTITAHELGGIPHDLLTDVRATTKATAVTMTTVATEPLLLGDDPGLMSRPAMALGPDAEGLIDLDIAAGSLARLTGDAVAVDEKAGRVGEHLDVIMGDGAKVRARVVATYRRGLGFGPIVVSRDLASAHTTTGLDSAILARPADVADLGALARRPGITLASTPDGPQHAATSAQSLVNFAVLAVLMGYVLVAVANRLVATTTARREEFAGLRRTGAAPRQLRRMVRWEALLVGAGASVAGLALCAVPLGLLGIGFLGRPLPAGPLWLAPVSVAGVMLIVCLAMEVPARKIIH</sequence>
<feature type="transmembrane region" description="Helical" evidence="6">
    <location>
        <begin position="687"/>
        <end position="709"/>
    </location>
</feature>
<feature type="domain" description="ABC3 transporter permease C-terminal" evidence="7">
    <location>
        <begin position="692"/>
        <end position="802"/>
    </location>
</feature>
<evidence type="ECO:0000256" key="5">
    <source>
        <dbReference type="ARBA" id="ARBA00023136"/>
    </source>
</evidence>
<feature type="transmembrane region" description="Helical" evidence="6">
    <location>
        <begin position="303"/>
        <end position="322"/>
    </location>
</feature>
<feature type="transmembrane region" description="Helical" evidence="6">
    <location>
        <begin position="416"/>
        <end position="438"/>
    </location>
</feature>
<feature type="transmembrane region" description="Helical" evidence="6">
    <location>
        <begin position="342"/>
        <end position="367"/>
    </location>
</feature>
<feature type="transmembrane region" description="Helical" evidence="6">
    <location>
        <begin position="740"/>
        <end position="764"/>
    </location>
</feature>
<evidence type="ECO:0000259" key="7">
    <source>
        <dbReference type="Pfam" id="PF02687"/>
    </source>
</evidence>
<accession>A0ABQ2R7N9</accession>
<evidence type="ECO:0000313" key="8">
    <source>
        <dbReference type="EMBL" id="GGQ17990.1"/>
    </source>
</evidence>
<dbReference type="PANTHER" id="PTHR30287:SF1">
    <property type="entry name" value="INNER MEMBRANE PROTEIN"/>
    <property type="match status" value="1"/>
</dbReference>